<evidence type="ECO:0000313" key="3">
    <source>
        <dbReference type="Proteomes" id="UP000195963"/>
    </source>
</evidence>
<proteinExistence type="predicted"/>
<dbReference type="EMBL" id="FYAK01000002">
    <property type="protein sequence ID" value="SMY34082.1"/>
    <property type="molecule type" value="Genomic_DNA"/>
</dbReference>
<evidence type="ECO:0000313" key="2">
    <source>
        <dbReference type="EMBL" id="SMY34082.1"/>
    </source>
</evidence>
<dbReference type="RefSeq" id="WP_159458371.1">
    <property type="nucleotide sequence ID" value="NZ_FYAK01000002.1"/>
</dbReference>
<name>A0A1Y6MC53_9GAMM</name>
<organism evidence="2 3">
    <name type="scientific">Photobacterium malacitanum</name>
    <dbReference type="NCBI Taxonomy" id="2204294"/>
    <lineage>
        <taxon>Bacteria</taxon>
        <taxon>Pseudomonadati</taxon>
        <taxon>Pseudomonadota</taxon>
        <taxon>Gammaproteobacteria</taxon>
        <taxon>Vibrionales</taxon>
        <taxon>Vibrionaceae</taxon>
        <taxon>Photobacterium</taxon>
    </lineage>
</organism>
<dbReference type="Proteomes" id="UP000195963">
    <property type="component" value="Unassembled WGS sequence"/>
</dbReference>
<accession>A0A1Y6MC53</accession>
<protein>
    <submittedName>
        <fullName evidence="2">Uncharacterized protein</fullName>
    </submittedName>
</protein>
<evidence type="ECO:0000256" key="1">
    <source>
        <dbReference type="SAM" id="MobiDB-lite"/>
    </source>
</evidence>
<dbReference type="AlphaFoldDB" id="A0A1Y6MC53"/>
<reference evidence="3" key="1">
    <citation type="submission" date="2017-06" db="EMBL/GenBank/DDBJ databases">
        <authorList>
            <person name="Rodrigo-Torres L."/>
            <person name="Arahal R.D."/>
            <person name="Lucena T."/>
        </authorList>
    </citation>
    <scope>NUCLEOTIDE SEQUENCE [LARGE SCALE GENOMIC DNA]</scope>
    <source>
        <strain evidence="3">CECT 9190</strain>
    </source>
</reference>
<keyword evidence="3" id="KW-1185">Reference proteome</keyword>
<feature type="region of interest" description="Disordered" evidence="1">
    <location>
        <begin position="1"/>
        <end position="20"/>
    </location>
</feature>
<gene>
    <name evidence="2" type="ORF">PMAL9190_01487</name>
</gene>
<sequence length="52" mass="5355">MTKSKTPMTPAAASRIQSSQGSFAARAQKAGATGIVINSSIMEWAINSSLLS</sequence>